<dbReference type="EMBL" id="MU393709">
    <property type="protein sequence ID" value="KAI4858639.1"/>
    <property type="molecule type" value="Genomic_DNA"/>
</dbReference>
<gene>
    <name evidence="1" type="ORF">F4820DRAFT_468036</name>
</gene>
<keyword evidence="2" id="KW-1185">Reference proteome</keyword>
<proteinExistence type="predicted"/>
<accession>A0ACB9YGP9</accession>
<reference evidence="1 2" key="1">
    <citation type="journal article" date="2022" name="New Phytol.">
        <title>Ecological generalism drives hyperdiversity of secondary metabolite gene clusters in xylarialean endophytes.</title>
        <authorList>
            <person name="Franco M.E.E."/>
            <person name="Wisecaver J.H."/>
            <person name="Arnold A.E."/>
            <person name="Ju Y.M."/>
            <person name="Slot J.C."/>
            <person name="Ahrendt S."/>
            <person name="Moore L.P."/>
            <person name="Eastman K.E."/>
            <person name="Scott K."/>
            <person name="Konkel Z."/>
            <person name="Mondo S.J."/>
            <person name="Kuo A."/>
            <person name="Hayes R.D."/>
            <person name="Haridas S."/>
            <person name="Andreopoulos B."/>
            <person name="Riley R."/>
            <person name="LaButti K."/>
            <person name="Pangilinan J."/>
            <person name="Lipzen A."/>
            <person name="Amirebrahimi M."/>
            <person name="Yan J."/>
            <person name="Adam C."/>
            <person name="Keymanesh K."/>
            <person name="Ng V."/>
            <person name="Louie K."/>
            <person name="Northen T."/>
            <person name="Drula E."/>
            <person name="Henrissat B."/>
            <person name="Hsieh H.M."/>
            <person name="Youens-Clark K."/>
            <person name="Lutzoni F."/>
            <person name="Miadlikowska J."/>
            <person name="Eastwood D.C."/>
            <person name="Hamelin R.C."/>
            <person name="Grigoriev I.V."/>
            <person name="U'Ren J.M."/>
        </authorList>
    </citation>
    <scope>NUCLEOTIDE SEQUENCE [LARGE SCALE GENOMIC DNA]</scope>
    <source>
        <strain evidence="1 2">CBS 119005</strain>
    </source>
</reference>
<evidence type="ECO:0000313" key="2">
    <source>
        <dbReference type="Proteomes" id="UP001497700"/>
    </source>
</evidence>
<dbReference type="Proteomes" id="UP001497700">
    <property type="component" value="Unassembled WGS sequence"/>
</dbReference>
<protein>
    <submittedName>
        <fullName evidence="1">Major facilitator superfamily domain-containing protein</fullName>
    </submittedName>
</protein>
<organism evidence="1 2">
    <name type="scientific">Hypoxylon rubiginosum</name>
    <dbReference type="NCBI Taxonomy" id="110542"/>
    <lineage>
        <taxon>Eukaryota</taxon>
        <taxon>Fungi</taxon>
        <taxon>Dikarya</taxon>
        <taxon>Ascomycota</taxon>
        <taxon>Pezizomycotina</taxon>
        <taxon>Sordariomycetes</taxon>
        <taxon>Xylariomycetidae</taxon>
        <taxon>Xylariales</taxon>
        <taxon>Hypoxylaceae</taxon>
        <taxon>Hypoxylon</taxon>
    </lineage>
</organism>
<sequence>MASKLASPISVDMDSGSSAPTASLEGTADMKPELIKDAPKTDITEDIDPANEVQGTKLILIHLSICLCTFLVGLDFNLIATAVPVITTEFNSTRDIGWYGAAFMVALCASQPLAGKTYTLFSKKPTYLLYANQVLQLPIGGAAAVVFFFLVHVKPAETEKQALLAKLKSLDAVGFALFGGAITMLLLALQWGGVEYAWSSSVIIGQFVGFGVTMILFVFWIVYQGEGALIPPRLFTVNRNPALLCTAAFFVNGPFQIIIYWLPVWFQGVLGASPTSSGVNFFPTVIADVLAAFIGSAIVTQLGWWNPFLLFGEAMVCIGGGLLTTIYPDISGSHWVGYQIFGGIGYSLVSNLSHLAMQSSLPQDLVPLGSSTLLSVISTSCAIFLAIGQTVFQGRLQANLSTVVSNDVVDEIINSGVTKVGSLVDASELPTVIQKYSLSVTQVFMTHDPNVAEPNHWLEDAGQRDKLDHVLKSVAALPPEFREIFESTPASGIKEPYTWHDLQLGQSSLPTGRVVLLGNAAHTMTPFMGEGGHHALIDALKLSTLLGRLHESDTDSCMDNIKATVAKHNVKMLQRG</sequence>
<name>A0ACB9YGP9_9PEZI</name>
<comment type="caution">
    <text evidence="1">The sequence shown here is derived from an EMBL/GenBank/DDBJ whole genome shotgun (WGS) entry which is preliminary data.</text>
</comment>
<evidence type="ECO:0000313" key="1">
    <source>
        <dbReference type="EMBL" id="KAI4858639.1"/>
    </source>
</evidence>